<dbReference type="FunFam" id="2.60.120.260:FF:000027">
    <property type="entry name" value="Beta-glucuronidase"/>
    <property type="match status" value="1"/>
</dbReference>
<dbReference type="Gene3D" id="2.60.120.260">
    <property type="entry name" value="Galactose-binding domain-like"/>
    <property type="match status" value="1"/>
</dbReference>
<dbReference type="InterPro" id="IPR023230">
    <property type="entry name" value="Glyco_hydro_2_CS"/>
</dbReference>
<dbReference type="InterPro" id="IPR006104">
    <property type="entry name" value="Glyco_hydro_2_N"/>
</dbReference>
<keyword evidence="5 7" id="KW-0378">Hydrolase</keyword>
<dbReference type="PROSITE" id="PS00608">
    <property type="entry name" value="GLYCOSYL_HYDROL_F2_2"/>
    <property type="match status" value="1"/>
</dbReference>
<keyword evidence="7" id="KW-0458">Lysosome</keyword>
<sequence>MGIKPHNYLTTVIMRCTSLLVCVSALVTCASSAGILYPRESESREVKSLDGMWNFRLSLPDSLVGFKERWYMKDLSKTGPVIQMPVPSSYNDVIVDKKIRDHVGLVWYDKSFFVPESWRQQGYRVCLRFGSVNYAAQVWVNTHLVLSHEIGHLPFQRDITANLKFGRLNRITVAVDNVLLQTTVPQGSLQNISTNTGPKTIQTYTFDFFNYAGIHRSVFLYTTPIVYIDDVDVTTNYTEDGVGIINYNIQYGGSLSSGETLNCSITVLNNENVREKITVITNDEEGLSGVIKIENAKLWWPYLMHEEPGYMYTLEIRLSTTWNVDDVYRLPVGIRTIKWTNTAFLINNKPAYLRGFGRHEDSDIRGKGMDYALVTRDYDLIKWIGANSYRTSHYPYAEEIMDFADRHGIMIVDECPSVDTVNFSDKLLKKHTTSLAELIKRDKNRPSVIMWSIANEPRSDQKDADSYFKYVVEFVKSKDKTRPVTAALNKWYSIDRAVILEFIFVYRSVAIFVKNLDGSRPITAAIATQLDTDQLGQHLDIIGFNRYNAWYTLPGHTEIIKSRLEDEAAKWHAKHNKPVFMTEYGADSYAGLHMGPSFVWSEEYQVELMSEHFRAFDTLRSKNFFIGEMIWNFADFKTEQTVTRVGGNKKGIFTRQREPKSSAYHLRKRYWSLANRLDGAEFPCDIQPYVITNENQNNIEL</sequence>
<dbReference type="GO" id="GO:0005975">
    <property type="term" value="P:carbohydrate metabolic process"/>
    <property type="evidence" value="ECO:0007669"/>
    <property type="project" value="InterPro"/>
</dbReference>
<dbReference type="SUPFAM" id="SSF49785">
    <property type="entry name" value="Galactose-binding domain-like"/>
    <property type="match status" value="1"/>
</dbReference>
<dbReference type="Pfam" id="PF02836">
    <property type="entry name" value="Glyco_hydro_2_C"/>
    <property type="match status" value="2"/>
</dbReference>
<feature type="domain" description="Glycoside hydrolase family 2 immunoglobulin-like beta-sandwich" evidence="8">
    <location>
        <begin position="226"/>
        <end position="335"/>
    </location>
</feature>
<dbReference type="PANTHER" id="PTHR10066:SF67">
    <property type="entry name" value="BETA-GLUCURONIDASE"/>
    <property type="match status" value="1"/>
</dbReference>
<dbReference type="InterPro" id="IPR006103">
    <property type="entry name" value="Glyco_hydro_2_cat"/>
</dbReference>
<keyword evidence="12" id="KW-1185">Reference proteome</keyword>
<dbReference type="Proteomes" id="UP000478052">
    <property type="component" value="Unassembled WGS sequence"/>
</dbReference>
<dbReference type="Gene3D" id="2.60.40.10">
    <property type="entry name" value="Immunoglobulins"/>
    <property type="match status" value="1"/>
</dbReference>
<dbReference type="PRINTS" id="PR00132">
    <property type="entry name" value="GLHYDRLASE2"/>
</dbReference>
<dbReference type="FunFam" id="2.60.40.10:FF:000628">
    <property type="entry name" value="Beta-glucuronidase"/>
    <property type="match status" value="1"/>
</dbReference>
<dbReference type="Gene3D" id="3.20.20.80">
    <property type="entry name" value="Glycosidases"/>
    <property type="match status" value="2"/>
</dbReference>
<evidence type="ECO:0000256" key="2">
    <source>
        <dbReference type="ARBA" id="ARBA00007401"/>
    </source>
</evidence>
<dbReference type="AlphaFoldDB" id="A0A6G0YWE4"/>
<evidence type="ECO:0000313" key="12">
    <source>
        <dbReference type="Proteomes" id="UP000478052"/>
    </source>
</evidence>
<comment type="function">
    <text evidence="1 7">Plays an important role in the degradation of dermatan and keratan sulfates.</text>
</comment>
<dbReference type="SUPFAM" id="SSF49303">
    <property type="entry name" value="beta-Galactosidase/glucuronidase domain"/>
    <property type="match status" value="1"/>
</dbReference>
<dbReference type="InterPro" id="IPR023232">
    <property type="entry name" value="Glyco_hydro_2_AS"/>
</dbReference>
<keyword evidence="6 7" id="KW-0326">Glycosidase</keyword>
<comment type="subunit">
    <text evidence="7">Homotetramer.</text>
</comment>
<evidence type="ECO:0000259" key="8">
    <source>
        <dbReference type="Pfam" id="PF00703"/>
    </source>
</evidence>
<proteinExistence type="inferred from homology"/>
<dbReference type="GO" id="GO:0030246">
    <property type="term" value="F:carbohydrate binding"/>
    <property type="evidence" value="ECO:0007669"/>
    <property type="project" value="TreeGrafter"/>
</dbReference>
<dbReference type="InterPro" id="IPR017853">
    <property type="entry name" value="GH"/>
</dbReference>
<dbReference type="SUPFAM" id="SSF51445">
    <property type="entry name" value="(Trans)glycosidases"/>
    <property type="match status" value="1"/>
</dbReference>
<dbReference type="PANTHER" id="PTHR10066">
    <property type="entry name" value="BETA-GLUCURONIDASE"/>
    <property type="match status" value="1"/>
</dbReference>
<evidence type="ECO:0000256" key="3">
    <source>
        <dbReference type="ARBA" id="ARBA00012761"/>
    </source>
</evidence>
<dbReference type="GO" id="GO:0004566">
    <property type="term" value="F:beta-glucuronidase activity"/>
    <property type="evidence" value="ECO:0007669"/>
    <property type="project" value="UniProtKB-EC"/>
</dbReference>
<comment type="catalytic activity">
    <reaction evidence="7">
        <text>a beta-D-glucuronoside + H2O = D-glucuronate + an alcohol</text>
        <dbReference type="Rhea" id="RHEA:17633"/>
        <dbReference type="ChEBI" id="CHEBI:15377"/>
        <dbReference type="ChEBI" id="CHEBI:30879"/>
        <dbReference type="ChEBI" id="CHEBI:58720"/>
        <dbReference type="ChEBI" id="CHEBI:83411"/>
        <dbReference type="EC" id="3.2.1.31"/>
    </reaction>
</comment>
<dbReference type="PROSITE" id="PS00719">
    <property type="entry name" value="GLYCOSYL_HYDROL_F2_1"/>
    <property type="match status" value="1"/>
</dbReference>
<dbReference type="InterPro" id="IPR006101">
    <property type="entry name" value="Glyco_hydro_2"/>
</dbReference>
<protein>
    <recommendedName>
        <fullName evidence="4 7">Beta-glucuronidase</fullName>
        <ecNumber evidence="3 7">3.2.1.31</ecNumber>
    </recommendedName>
</protein>
<evidence type="ECO:0000313" key="11">
    <source>
        <dbReference type="EMBL" id="KAF0762409.1"/>
    </source>
</evidence>
<dbReference type="GO" id="GO:0005615">
    <property type="term" value="C:extracellular space"/>
    <property type="evidence" value="ECO:0007669"/>
    <property type="project" value="TreeGrafter"/>
</dbReference>
<feature type="domain" description="Glycosyl hydrolases family 2 sugar binding" evidence="10">
    <location>
        <begin position="46"/>
        <end position="224"/>
    </location>
</feature>
<evidence type="ECO:0000256" key="5">
    <source>
        <dbReference type="ARBA" id="ARBA00022801"/>
    </source>
</evidence>
<dbReference type="EMBL" id="VUJU01002152">
    <property type="protein sequence ID" value="KAF0762409.1"/>
    <property type="molecule type" value="Genomic_DNA"/>
</dbReference>
<accession>A0A6G0YWE4</accession>
<dbReference type="InterPro" id="IPR013783">
    <property type="entry name" value="Ig-like_fold"/>
</dbReference>
<dbReference type="InterPro" id="IPR008979">
    <property type="entry name" value="Galactose-bd-like_sf"/>
</dbReference>
<comment type="activity regulation">
    <text evidence="7">Inhibited by L-aspartic acid.</text>
</comment>
<evidence type="ECO:0000259" key="9">
    <source>
        <dbReference type="Pfam" id="PF02836"/>
    </source>
</evidence>
<evidence type="ECO:0000256" key="7">
    <source>
        <dbReference type="RuleBase" id="RU361154"/>
    </source>
</evidence>
<gene>
    <name evidence="11" type="ORF">FWK35_00015493</name>
</gene>
<feature type="domain" description="Glycoside hydrolase family 2 catalytic" evidence="9">
    <location>
        <begin position="340"/>
        <end position="495"/>
    </location>
</feature>
<dbReference type="OrthoDB" id="408532at2759"/>
<comment type="similarity">
    <text evidence="2 7">Belongs to the glycosyl hydrolase 2 family.</text>
</comment>
<dbReference type="EC" id="3.2.1.31" evidence="3 7"/>
<dbReference type="InterPro" id="IPR006102">
    <property type="entry name" value="Ig-like_GH2"/>
</dbReference>
<reference evidence="11 12" key="1">
    <citation type="submission" date="2019-08" db="EMBL/GenBank/DDBJ databases">
        <title>Whole genome of Aphis craccivora.</title>
        <authorList>
            <person name="Voronova N.V."/>
            <person name="Shulinski R.S."/>
            <person name="Bandarenka Y.V."/>
            <person name="Zhorov D.G."/>
            <person name="Warner D."/>
        </authorList>
    </citation>
    <scope>NUCLEOTIDE SEQUENCE [LARGE SCALE GENOMIC DNA]</scope>
    <source>
        <strain evidence="11">180601</strain>
        <tissue evidence="11">Whole Body</tissue>
    </source>
</reference>
<comment type="caution">
    <text evidence="11">The sequence shown here is derived from an EMBL/GenBank/DDBJ whole genome shotgun (WGS) entry which is preliminary data.</text>
</comment>
<dbReference type="Pfam" id="PF00703">
    <property type="entry name" value="Glyco_hydro_2"/>
    <property type="match status" value="1"/>
</dbReference>
<evidence type="ECO:0000256" key="1">
    <source>
        <dbReference type="ARBA" id="ARBA00003025"/>
    </source>
</evidence>
<dbReference type="Pfam" id="PF02837">
    <property type="entry name" value="Glyco_hydro_2_N"/>
    <property type="match status" value="1"/>
</dbReference>
<evidence type="ECO:0000259" key="10">
    <source>
        <dbReference type="Pfam" id="PF02837"/>
    </source>
</evidence>
<dbReference type="GO" id="GO:0019391">
    <property type="term" value="P:glucuronoside catabolic process"/>
    <property type="evidence" value="ECO:0007669"/>
    <property type="project" value="TreeGrafter"/>
</dbReference>
<dbReference type="InterPro" id="IPR036156">
    <property type="entry name" value="Beta-gal/glucu_dom_sf"/>
</dbReference>
<evidence type="ECO:0000256" key="4">
    <source>
        <dbReference type="ARBA" id="ARBA00016205"/>
    </source>
</evidence>
<organism evidence="11 12">
    <name type="scientific">Aphis craccivora</name>
    <name type="common">Cowpea aphid</name>
    <dbReference type="NCBI Taxonomy" id="307492"/>
    <lineage>
        <taxon>Eukaryota</taxon>
        <taxon>Metazoa</taxon>
        <taxon>Ecdysozoa</taxon>
        <taxon>Arthropoda</taxon>
        <taxon>Hexapoda</taxon>
        <taxon>Insecta</taxon>
        <taxon>Pterygota</taxon>
        <taxon>Neoptera</taxon>
        <taxon>Paraneoptera</taxon>
        <taxon>Hemiptera</taxon>
        <taxon>Sternorrhyncha</taxon>
        <taxon>Aphidomorpha</taxon>
        <taxon>Aphidoidea</taxon>
        <taxon>Aphididae</taxon>
        <taxon>Aphidini</taxon>
        <taxon>Aphis</taxon>
        <taxon>Aphis</taxon>
    </lineage>
</organism>
<name>A0A6G0YWE4_APHCR</name>
<feature type="domain" description="Glycoside hydrolase family 2 catalytic" evidence="9">
    <location>
        <begin position="508"/>
        <end position="674"/>
    </location>
</feature>
<evidence type="ECO:0000256" key="6">
    <source>
        <dbReference type="ARBA" id="ARBA00023295"/>
    </source>
</evidence>